<feature type="transmembrane region" description="Helical" evidence="1">
    <location>
        <begin position="7"/>
        <end position="26"/>
    </location>
</feature>
<sequence>MQHLIKVNLIVYAAAIAAGMASLLLLGADPTAAFATATKVASVIQLISLAFIYFAWRFIPGYSFFIFPNLGGEWTGHVVFTTANGEREIKADLHIDQNVATISLVLTTEMAESETMVVYPRKLSNFRHELLYVYETHKKETLPPPSYRYRGTAIIRLAQGNNKLAGSYYTEQGGTGTVTFTRKRGKS</sequence>
<protein>
    <recommendedName>
        <fullName evidence="2">CD-NTase-associated protein 15 domain-containing protein</fullName>
    </recommendedName>
</protein>
<gene>
    <name evidence="3" type="ORF">SAMN05444123_11854</name>
</gene>
<dbReference type="OrthoDB" id="8453584at2"/>
<proteinExistence type="predicted"/>
<keyword evidence="1" id="KW-1133">Transmembrane helix</keyword>
<keyword evidence="1" id="KW-0472">Membrane</keyword>
<name>A0A1H8XBB6_9BRAD</name>
<dbReference type="Proteomes" id="UP000199615">
    <property type="component" value="Unassembled WGS sequence"/>
</dbReference>
<dbReference type="InterPro" id="IPR041208">
    <property type="entry name" value="Cap15"/>
</dbReference>
<feature type="transmembrane region" description="Helical" evidence="1">
    <location>
        <begin position="32"/>
        <end position="56"/>
    </location>
</feature>
<organism evidence="3 4">
    <name type="scientific">Rhodopseudomonas pseudopalustris</name>
    <dbReference type="NCBI Taxonomy" id="1513892"/>
    <lineage>
        <taxon>Bacteria</taxon>
        <taxon>Pseudomonadati</taxon>
        <taxon>Pseudomonadota</taxon>
        <taxon>Alphaproteobacteria</taxon>
        <taxon>Hyphomicrobiales</taxon>
        <taxon>Nitrobacteraceae</taxon>
        <taxon>Rhodopseudomonas</taxon>
    </lineage>
</organism>
<dbReference type="RefSeq" id="WP_139202723.1">
    <property type="nucleotide sequence ID" value="NZ_FODT01000018.1"/>
</dbReference>
<keyword evidence="1" id="KW-0812">Transmembrane</keyword>
<evidence type="ECO:0000256" key="1">
    <source>
        <dbReference type="SAM" id="Phobius"/>
    </source>
</evidence>
<reference evidence="4" key="1">
    <citation type="submission" date="2016-10" db="EMBL/GenBank/DDBJ databases">
        <authorList>
            <person name="Varghese N."/>
            <person name="Submissions S."/>
        </authorList>
    </citation>
    <scope>NUCLEOTIDE SEQUENCE [LARGE SCALE GENOMIC DNA]</scope>
    <source>
        <strain evidence="4">DSM 123</strain>
    </source>
</reference>
<evidence type="ECO:0000313" key="4">
    <source>
        <dbReference type="Proteomes" id="UP000199615"/>
    </source>
</evidence>
<dbReference type="EMBL" id="FODT01000018">
    <property type="protein sequence ID" value="SEP37027.1"/>
    <property type="molecule type" value="Genomic_DNA"/>
</dbReference>
<evidence type="ECO:0000313" key="3">
    <source>
        <dbReference type="EMBL" id="SEP37027.1"/>
    </source>
</evidence>
<evidence type="ECO:0000259" key="2">
    <source>
        <dbReference type="Pfam" id="PF18153"/>
    </source>
</evidence>
<accession>A0A1H8XBB6</accession>
<feature type="domain" description="CD-NTase-associated protein 15" evidence="2">
    <location>
        <begin position="67"/>
        <end position="182"/>
    </location>
</feature>
<keyword evidence="4" id="KW-1185">Reference proteome</keyword>
<dbReference type="Pfam" id="PF18153">
    <property type="entry name" value="Cap15_CD_rec"/>
    <property type="match status" value="1"/>
</dbReference>
<dbReference type="AlphaFoldDB" id="A0A1H8XBB6"/>